<evidence type="ECO:0000313" key="1">
    <source>
        <dbReference type="EMBL" id="QZO00646.1"/>
    </source>
</evidence>
<protein>
    <submittedName>
        <fullName evidence="1">ATP-grasp domain-containing protein</fullName>
    </submittedName>
</protein>
<dbReference type="Proteomes" id="UP000825701">
    <property type="component" value="Chromosome"/>
</dbReference>
<dbReference type="Gene3D" id="3.30.470.20">
    <property type="entry name" value="ATP-grasp fold, B domain"/>
    <property type="match status" value="1"/>
</dbReference>
<name>A0A9E6UN42_9HYPH</name>
<evidence type="ECO:0000313" key="2">
    <source>
        <dbReference type="Proteomes" id="UP000825701"/>
    </source>
</evidence>
<dbReference type="EMBL" id="CP081869">
    <property type="protein sequence ID" value="QZO00646.1"/>
    <property type="molecule type" value="Genomic_DNA"/>
</dbReference>
<accession>A0A9E6UN42</accession>
<dbReference type="InterPro" id="IPR011226">
    <property type="entry name" value="ATP-grasp_fam"/>
</dbReference>
<dbReference type="KEGG" id="cmet:K6K41_02720"/>
<reference evidence="1" key="1">
    <citation type="submission" date="2021-08" db="EMBL/GenBank/DDBJ databases">
        <authorList>
            <person name="Zhang H."/>
            <person name="Xu M."/>
            <person name="Yu Z."/>
            <person name="Yang L."/>
            <person name="Cai Y."/>
        </authorList>
    </citation>
    <scope>NUCLEOTIDE SEQUENCE</scope>
    <source>
        <strain evidence="1">CHL1</strain>
    </source>
</reference>
<keyword evidence="2" id="KW-1185">Reference proteome</keyword>
<dbReference type="Pfam" id="PF15632">
    <property type="entry name" value="ATPgrasp_Ter"/>
    <property type="match status" value="1"/>
</dbReference>
<dbReference type="AlphaFoldDB" id="A0A9E6UN42"/>
<proteinExistence type="predicted"/>
<sequence length="324" mass="34476">MASHAKPREDILAVADASFAEPNDTDLGPIPGCGYGEWVEQVAKHRDVAAVLCTRHREALSDLRGRFASFGVRLATGASTSENAFAVENKDVFAKRIEGIAPLPRTKRVDGAEEFVAALKEFDDVERLCVKPVNGIFGRGFLQIDPKAGLLDALTALHGRSVSSEVLAHALASAKNPEPMLLMEYLPGEEYSIDMVCDDGRVIAAVSRHKTAHYQIIETRGPQVEIARAVAAEMRLDGIVNVQTRGGADGRQNILEANARIAGGVAYSAPAGVNLPAIWARHATGRSVIVKHLAEPVAVRINASAFALPETSALLSSATTETAA</sequence>
<dbReference type="PIRSF" id="PIRSF029120">
    <property type="entry name" value="UCP029120"/>
    <property type="match status" value="1"/>
</dbReference>
<dbReference type="SUPFAM" id="SSF56059">
    <property type="entry name" value="Glutathione synthetase ATP-binding domain-like"/>
    <property type="match status" value="1"/>
</dbReference>
<organism evidence="1 2">
    <name type="scientific">Chenggangzhangella methanolivorans</name>
    <dbReference type="NCBI Taxonomy" id="1437009"/>
    <lineage>
        <taxon>Bacteria</taxon>
        <taxon>Pseudomonadati</taxon>
        <taxon>Pseudomonadota</taxon>
        <taxon>Alphaproteobacteria</taxon>
        <taxon>Hyphomicrobiales</taxon>
        <taxon>Methylopilaceae</taxon>
        <taxon>Chenggangzhangella</taxon>
    </lineage>
</organism>
<dbReference type="RefSeq" id="WP_261403817.1">
    <property type="nucleotide sequence ID" value="NZ_CP081869.1"/>
</dbReference>
<gene>
    <name evidence="1" type="ORF">K6K41_02720</name>
</gene>